<dbReference type="GO" id="GO:0003677">
    <property type="term" value="F:DNA binding"/>
    <property type="evidence" value="ECO:0007669"/>
    <property type="project" value="UniProtKB-KW"/>
</dbReference>
<dbReference type="AlphaFoldDB" id="A0A2A7B6N4"/>
<evidence type="ECO:0000256" key="2">
    <source>
        <dbReference type="ARBA" id="ARBA00023125"/>
    </source>
</evidence>
<dbReference type="PROSITE" id="PS01117">
    <property type="entry name" value="HTH_MARR_1"/>
    <property type="match status" value="1"/>
</dbReference>
<accession>A0A2A7B6N4</accession>
<dbReference type="EMBL" id="NOUV01000014">
    <property type="protein sequence ID" value="PDX87073.1"/>
    <property type="molecule type" value="Genomic_DNA"/>
</dbReference>
<dbReference type="CDD" id="cd00090">
    <property type="entry name" value="HTH_ARSR"/>
    <property type="match status" value="1"/>
</dbReference>
<organism evidence="5 6">
    <name type="scientific">Faecalibacterium prausnitzii</name>
    <dbReference type="NCBI Taxonomy" id="853"/>
    <lineage>
        <taxon>Bacteria</taxon>
        <taxon>Bacillati</taxon>
        <taxon>Bacillota</taxon>
        <taxon>Clostridia</taxon>
        <taxon>Eubacteriales</taxon>
        <taxon>Oscillospiraceae</taxon>
        <taxon>Faecalibacterium</taxon>
    </lineage>
</organism>
<dbReference type="InterPro" id="IPR036388">
    <property type="entry name" value="WH-like_DNA-bd_sf"/>
</dbReference>
<proteinExistence type="predicted"/>
<dbReference type="InterPro" id="IPR036390">
    <property type="entry name" value="WH_DNA-bd_sf"/>
</dbReference>
<evidence type="ECO:0000259" key="4">
    <source>
        <dbReference type="PROSITE" id="PS50995"/>
    </source>
</evidence>
<dbReference type="Pfam" id="PF01047">
    <property type="entry name" value="MarR"/>
    <property type="match status" value="1"/>
</dbReference>
<dbReference type="OrthoDB" id="9799747at2"/>
<dbReference type="SUPFAM" id="SSF46785">
    <property type="entry name" value="Winged helix' DNA-binding domain"/>
    <property type="match status" value="1"/>
</dbReference>
<gene>
    <name evidence="5" type="ORF">CHR60_06880</name>
</gene>
<dbReference type="InterPro" id="IPR023187">
    <property type="entry name" value="Tscrpt_reg_MarR-type_CS"/>
</dbReference>
<keyword evidence="3" id="KW-0804">Transcription</keyword>
<dbReference type="PROSITE" id="PS50995">
    <property type="entry name" value="HTH_MARR_2"/>
    <property type="match status" value="1"/>
</dbReference>
<dbReference type="PANTHER" id="PTHR42756:SF1">
    <property type="entry name" value="TRANSCRIPTIONAL REPRESSOR OF EMRAB OPERON"/>
    <property type="match status" value="1"/>
</dbReference>
<keyword evidence="2" id="KW-0238">DNA-binding</keyword>
<dbReference type="Gene3D" id="1.10.10.10">
    <property type="entry name" value="Winged helix-like DNA-binding domain superfamily/Winged helix DNA-binding domain"/>
    <property type="match status" value="1"/>
</dbReference>
<dbReference type="InterPro" id="IPR011991">
    <property type="entry name" value="ArsR-like_HTH"/>
</dbReference>
<evidence type="ECO:0000313" key="5">
    <source>
        <dbReference type="EMBL" id="PDX87073.1"/>
    </source>
</evidence>
<dbReference type="GO" id="GO:0003700">
    <property type="term" value="F:DNA-binding transcription factor activity"/>
    <property type="evidence" value="ECO:0007669"/>
    <property type="project" value="InterPro"/>
</dbReference>
<evidence type="ECO:0000256" key="3">
    <source>
        <dbReference type="ARBA" id="ARBA00023163"/>
    </source>
</evidence>
<dbReference type="SMART" id="SM00347">
    <property type="entry name" value="HTH_MARR"/>
    <property type="match status" value="1"/>
</dbReference>
<reference evidence="5 6" key="1">
    <citation type="journal article" date="2017" name="Front. Microbiol.">
        <title>New Insights into the Diversity of the Genus Faecalibacterium.</title>
        <authorList>
            <person name="Benevides L."/>
            <person name="Burman S."/>
            <person name="Martin R."/>
            <person name="Robert V."/>
            <person name="Thomas M."/>
            <person name="Miquel S."/>
            <person name="Chain F."/>
            <person name="Sokol H."/>
            <person name="Bermudez-Humaran L.G."/>
            <person name="Morrison M."/>
            <person name="Langella P."/>
            <person name="Azevedo V.A."/>
            <person name="Chatel J.M."/>
            <person name="Soares S."/>
        </authorList>
    </citation>
    <scope>NUCLEOTIDE SEQUENCE [LARGE SCALE GENOMIC DNA]</scope>
    <source>
        <strain evidence="5 6">AHMP21</strain>
    </source>
</reference>
<protein>
    <submittedName>
        <fullName evidence="5">MarR family transcriptional regulator</fullName>
    </submittedName>
</protein>
<dbReference type="InterPro" id="IPR000835">
    <property type="entry name" value="HTH_MarR-typ"/>
</dbReference>
<comment type="caution">
    <text evidence="5">The sequence shown here is derived from an EMBL/GenBank/DDBJ whole genome shotgun (WGS) entry which is preliminary data.</text>
</comment>
<dbReference type="PANTHER" id="PTHR42756">
    <property type="entry name" value="TRANSCRIPTIONAL REGULATOR, MARR"/>
    <property type="match status" value="1"/>
</dbReference>
<sequence length="155" mass="17581">MFYYFHQLSNEAKRGMKASLEECPRCHFVMLEGVLANIEQHGTDGSIYVSDLAAAVRQPMPAVSRWLRQLEQDGLIERITDPNDRRKTLVHVTEKGLASSRQCELALSGYFDRVARRLTPQQLTQLQELKDVLLDAVMAENAEFQTKSKGDNQNG</sequence>
<feature type="domain" description="HTH marR-type" evidence="4">
    <location>
        <begin position="1"/>
        <end position="135"/>
    </location>
</feature>
<name>A0A2A7B6N4_9FIRM</name>
<evidence type="ECO:0000256" key="1">
    <source>
        <dbReference type="ARBA" id="ARBA00023015"/>
    </source>
</evidence>
<dbReference type="Proteomes" id="UP000220904">
    <property type="component" value="Unassembled WGS sequence"/>
</dbReference>
<keyword evidence="1" id="KW-0805">Transcription regulation</keyword>
<evidence type="ECO:0000313" key="6">
    <source>
        <dbReference type="Proteomes" id="UP000220904"/>
    </source>
</evidence>